<comment type="caution">
    <text evidence="1">The sequence shown here is derived from an EMBL/GenBank/DDBJ whole genome shotgun (WGS) entry which is preliminary data.</text>
</comment>
<protein>
    <submittedName>
        <fullName evidence="1">Uncharacterized protein</fullName>
    </submittedName>
</protein>
<organism evidence="1 2">
    <name type="scientific">Plantactinospora alkalitolerans</name>
    <dbReference type="NCBI Taxonomy" id="2789879"/>
    <lineage>
        <taxon>Bacteria</taxon>
        <taxon>Bacillati</taxon>
        <taxon>Actinomycetota</taxon>
        <taxon>Actinomycetes</taxon>
        <taxon>Micromonosporales</taxon>
        <taxon>Micromonosporaceae</taxon>
        <taxon>Plantactinospora</taxon>
    </lineage>
</organism>
<sequence>MRVIAPLPRPVGEIEPIPLAAATGRESVVVSWWREIAADIAASVGSAFDNAEYLLRPYPHTFVPDSLYSSFLIAGRTVAISVLWGDLWREPGFGLAIDGQPVPLDTTSTARPAAVIAHAAWQSILAATNRRAQ</sequence>
<accession>A0ABS0H8D1</accession>
<dbReference type="EMBL" id="JADPUN010000377">
    <property type="protein sequence ID" value="MBF9134719.1"/>
    <property type="molecule type" value="Genomic_DNA"/>
</dbReference>
<reference evidence="1 2" key="1">
    <citation type="submission" date="2020-11" db="EMBL/GenBank/DDBJ databases">
        <title>A novel isolate from a Black sea contaminated sediment with potential to produce alkanes: Plantactinospora alkalitolerans sp. nov.</title>
        <authorList>
            <person name="Carro L."/>
            <person name="Veyisoglu A."/>
            <person name="Guven K."/>
            <person name="Schumann P."/>
            <person name="Klenk H.-P."/>
            <person name="Sahin N."/>
        </authorList>
    </citation>
    <scope>NUCLEOTIDE SEQUENCE [LARGE SCALE GENOMIC DNA]</scope>
    <source>
        <strain evidence="1 2">S1510</strain>
    </source>
</reference>
<dbReference type="RefSeq" id="WP_196206192.1">
    <property type="nucleotide sequence ID" value="NZ_JADPUN010000377.1"/>
</dbReference>
<dbReference type="Proteomes" id="UP000638560">
    <property type="component" value="Unassembled WGS sequence"/>
</dbReference>
<proteinExistence type="predicted"/>
<gene>
    <name evidence="1" type="ORF">I0C86_38185</name>
</gene>
<keyword evidence="2" id="KW-1185">Reference proteome</keyword>
<name>A0ABS0H8D1_9ACTN</name>
<evidence type="ECO:0000313" key="2">
    <source>
        <dbReference type="Proteomes" id="UP000638560"/>
    </source>
</evidence>
<evidence type="ECO:0000313" key="1">
    <source>
        <dbReference type="EMBL" id="MBF9134719.1"/>
    </source>
</evidence>